<dbReference type="InParanoid" id="A0A0H2RF69"/>
<keyword evidence="2" id="KW-1185">Reference proteome</keyword>
<organism evidence="1 2">
    <name type="scientific">Schizopora paradoxa</name>
    <dbReference type="NCBI Taxonomy" id="27342"/>
    <lineage>
        <taxon>Eukaryota</taxon>
        <taxon>Fungi</taxon>
        <taxon>Dikarya</taxon>
        <taxon>Basidiomycota</taxon>
        <taxon>Agaricomycotina</taxon>
        <taxon>Agaricomycetes</taxon>
        <taxon>Hymenochaetales</taxon>
        <taxon>Schizoporaceae</taxon>
        <taxon>Schizopora</taxon>
    </lineage>
</organism>
<reference evidence="1 2" key="1">
    <citation type="submission" date="2015-04" db="EMBL/GenBank/DDBJ databases">
        <title>Complete genome sequence of Schizopora paradoxa KUC8140, a cosmopolitan wood degrader in East Asia.</title>
        <authorList>
            <consortium name="DOE Joint Genome Institute"/>
            <person name="Min B."/>
            <person name="Park H."/>
            <person name="Jang Y."/>
            <person name="Kim J.-J."/>
            <person name="Kim K.H."/>
            <person name="Pangilinan J."/>
            <person name="Lipzen A."/>
            <person name="Riley R."/>
            <person name="Grigoriev I.V."/>
            <person name="Spatafora J.W."/>
            <person name="Choi I.-G."/>
        </authorList>
    </citation>
    <scope>NUCLEOTIDE SEQUENCE [LARGE SCALE GENOMIC DNA]</scope>
    <source>
        <strain evidence="1 2">KUC8140</strain>
    </source>
</reference>
<dbReference type="AlphaFoldDB" id="A0A0H2RF69"/>
<sequence length="166" mass="19063">MHSLTHSQHSFRNFPSDSTNLEEVAARNVNRKGKRFFWRFVRWHEDVVVLIFISPPLLSPHLTSPPLTPPLLTPSFLFSPLQLIDISRLLSSNRILSPCHPHRFRDIAHRSSCRQVIRHPLDAIHHQPSTSIAGPYLPSYNRFRFVLVSACGVGMGWDGMGYTEMR</sequence>
<accession>A0A0H2RF69</accession>
<dbReference type="EMBL" id="KQ086102">
    <property type="protein sequence ID" value="KLO08193.1"/>
    <property type="molecule type" value="Genomic_DNA"/>
</dbReference>
<evidence type="ECO:0000313" key="1">
    <source>
        <dbReference type="EMBL" id="KLO08193.1"/>
    </source>
</evidence>
<gene>
    <name evidence="1" type="ORF">SCHPADRAFT_617081</name>
</gene>
<protein>
    <submittedName>
        <fullName evidence="1">Uncharacterized protein</fullName>
    </submittedName>
</protein>
<dbReference type="Proteomes" id="UP000053477">
    <property type="component" value="Unassembled WGS sequence"/>
</dbReference>
<proteinExistence type="predicted"/>
<name>A0A0H2RF69_9AGAM</name>
<evidence type="ECO:0000313" key="2">
    <source>
        <dbReference type="Proteomes" id="UP000053477"/>
    </source>
</evidence>